<comment type="subunit">
    <text evidence="11">Homodimer. The RNAP catalytic core consists of 2 alpha, 1 beta, 1 beta' and 1 omega subunit. When a sigma factor is associated with the core the holoenzyme is formed, which can initiate transcription.</text>
</comment>
<evidence type="ECO:0000256" key="9">
    <source>
        <dbReference type="ARBA" id="ARBA00033070"/>
    </source>
</evidence>
<feature type="domain" description="DNA-directed RNA polymerase RpoA/D/Rpb3-type" evidence="12">
    <location>
        <begin position="17"/>
        <end position="223"/>
    </location>
</feature>
<dbReference type="GO" id="GO:0006351">
    <property type="term" value="P:DNA-templated transcription"/>
    <property type="evidence" value="ECO:0007669"/>
    <property type="project" value="UniProtKB-UniRule"/>
</dbReference>
<feature type="region of interest" description="Alpha N-terminal domain (alpha-NTD)" evidence="11">
    <location>
        <begin position="1"/>
        <end position="228"/>
    </location>
</feature>
<evidence type="ECO:0000256" key="10">
    <source>
        <dbReference type="ARBA" id="ARBA00048552"/>
    </source>
</evidence>
<dbReference type="Gene3D" id="1.10.150.20">
    <property type="entry name" value="5' to 3' exonuclease, C-terminal subdomain"/>
    <property type="match status" value="1"/>
</dbReference>
<dbReference type="GO" id="GO:0005737">
    <property type="term" value="C:cytoplasm"/>
    <property type="evidence" value="ECO:0007669"/>
    <property type="project" value="UniProtKB-ARBA"/>
</dbReference>
<dbReference type="HAMAP" id="MF_00059">
    <property type="entry name" value="RNApol_bact_RpoA"/>
    <property type="match status" value="1"/>
</dbReference>
<comment type="catalytic activity">
    <reaction evidence="10 11">
        <text>RNA(n) + a ribonucleoside 5'-triphosphate = RNA(n+1) + diphosphate</text>
        <dbReference type="Rhea" id="RHEA:21248"/>
        <dbReference type="Rhea" id="RHEA-COMP:14527"/>
        <dbReference type="Rhea" id="RHEA-COMP:17342"/>
        <dbReference type="ChEBI" id="CHEBI:33019"/>
        <dbReference type="ChEBI" id="CHEBI:61557"/>
        <dbReference type="ChEBI" id="CHEBI:140395"/>
        <dbReference type="EC" id="2.7.7.6"/>
    </reaction>
</comment>
<dbReference type="AlphaFoldDB" id="A0A1F5DHA9"/>
<evidence type="ECO:0000256" key="3">
    <source>
        <dbReference type="ARBA" id="ARBA00015972"/>
    </source>
</evidence>
<dbReference type="GO" id="GO:0003899">
    <property type="term" value="F:DNA-directed RNA polymerase activity"/>
    <property type="evidence" value="ECO:0007669"/>
    <property type="project" value="UniProtKB-UniRule"/>
</dbReference>
<evidence type="ECO:0000256" key="5">
    <source>
        <dbReference type="ARBA" id="ARBA00022679"/>
    </source>
</evidence>
<dbReference type="NCBIfam" id="NF003519">
    <property type="entry name" value="PRK05182.2-5"/>
    <property type="match status" value="1"/>
</dbReference>
<comment type="caution">
    <text evidence="13">The sequence shown here is derived from an EMBL/GenBank/DDBJ whole genome shotgun (WGS) entry which is preliminary data.</text>
</comment>
<evidence type="ECO:0000313" key="13">
    <source>
        <dbReference type="EMBL" id="OGD54547.1"/>
    </source>
</evidence>
<dbReference type="GO" id="GO:0000428">
    <property type="term" value="C:DNA-directed RNA polymerase complex"/>
    <property type="evidence" value="ECO:0007669"/>
    <property type="project" value="UniProtKB-KW"/>
</dbReference>
<evidence type="ECO:0000256" key="1">
    <source>
        <dbReference type="ARBA" id="ARBA00007123"/>
    </source>
</evidence>
<keyword evidence="4 11" id="KW-0240">DNA-directed RNA polymerase</keyword>
<evidence type="ECO:0000259" key="12">
    <source>
        <dbReference type="SMART" id="SM00662"/>
    </source>
</evidence>
<dbReference type="InterPro" id="IPR036603">
    <property type="entry name" value="RBP11-like"/>
</dbReference>
<dbReference type="SMART" id="SM00662">
    <property type="entry name" value="RPOLD"/>
    <property type="match status" value="1"/>
</dbReference>
<gene>
    <name evidence="11" type="primary">rpoA</name>
    <name evidence="13" type="ORF">A3J78_02205</name>
</gene>
<dbReference type="EMBL" id="MEZJ01000011">
    <property type="protein sequence ID" value="OGD54547.1"/>
    <property type="molecule type" value="Genomic_DNA"/>
</dbReference>
<evidence type="ECO:0000256" key="2">
    <source>
        <dbReference type="ARBA" id="ARBA00012418"/>
    </source>
</evidence>
<keyword evidence="7 11" id="KW-0804">Transcription</keyword>
<feature type="region of interest" description="Alpha C-terminal domain (alpha-CTD)" evidence="11">
    <location>
        <begin position="238"/>
        <end position="306"/>
    </location>
</feature>
<organism evidence="13 14">
    <name type="scientific">Candidatus Beckwithbacteria bacterium RBG_13_35_6</name>
    <dbReference type="NCBI Taxonomy" id="1797456"/>
    <lineage>
        <taxon>Bacteria</taxon>
        <taxon>Candidatus Beckwithiibacteriota</taxon>
    </lineage>
</organism>
<dbReference type="Pfam" id="PF01193">
    <property type="entry name" value="RNA_pol_L"/>
    <property type="match status" value="1"/>
</dbReference>
<proteinExistence type="inferred from homology"/>
<name>A0A1F5DHA9_9BACT</name>
<dbReference type="FunFam" id="2.170.120.12:FF:000001">
    <property type="entry name" value="DNA-directed RNA polymerase subunit alpha"/>
    <property type="match status" value="1"/>
</dbReference>
<dbReference type="GO" id="GO:0003677">
    <property type="term" value="F:DNA binding"/>
    <property type="evidence" value="ECO:0007669"/>
    <property type="project" value="UniProtKB-UniRule"/>
</dbReference>
<dbReference type="SUPFAM" id="SSF56553">
    <property type="entry name" value="Insert subdomain of RNA polymerase alpha subunit"/>
    <property type="match status" value="1"/>
</dbReference>
<keyword evidence="5 11" id="KW-0808">Transferase</keyword>
<dbReference type="Gene3D" id="3.30.1360.10">
    <property type="entry name" value="RNA polymerase, RBP11-like subunit"/>
    <property type="match status" value="1"/>
</dbReference>
<evidence type="ECO:0000256" key="8">
    <source>
        <dbReference type="ARBA" id="ARBA00032524"/>
    </source>
</evidence>
<dbReference type="EC" id="2.7.7.6" evidence="2 11"/>
<dbReference type="GO" id="GO:0046983">
    <property type="term" value="F:protein dimerization activity"/>
    <property type="evidence" value="ECO:0007669"/>
    <property type="project" value="InterPro"/>
</dbReference>
<dbReference type="InterPro" id="IPR011260">
    <property type="entry name" value="RNAP_asu_C"/>
</dbReference>
<comment type="domain">
    <text evidence="11">The N-terminal domain is essential for RNAP assembly and basal transcription, whereas the C-terminal domain is involved in interaction with transcriptional regulators and with upstream promoter elements.</text>
</comment>
<dbReference type="Pfam" id="PF03118">
    <property type="entry name" value="RNA_pol_A_CTD"/>
    <property type="match status" value="1"/>
</dbReference>
<evidence type="ECO:0000313" key="14">
    <source>
        <dbReference type="Proteomes" id="UP000178758"/>
    </source>
</evidence>
<evidence type="ECO:0000256" key="6">
    <source>
        <dbReference type="ARBA" id="ARBA00022695"/>
    </source>
</evidence>
<dbReference type="InterPro" id="IPR036643">
    <property type="entry name" value="RNApol_insert_sf"/>
</dbReference>
<evidence type="ECO:0000256" key="4">
    <source>
        <dbReference type="ARBA" id="ARBA00022478"/>
    </source>
</evidence>
<dbReference type="InterPro" id="IPR011263">
    <property type="entry name" value="DNA-dir_RNA_pol_RpoA/D/Rpb3"/>
</dbReference>
<dbReference type="CDD" id="cd06928">
    <property type="entry name" value="RNAP_alpha_NTD"/>
    <property type="match status" value="1"/>
</dbReference>
<reference evidence="13 14" key="1">
    <citation type="journal article" date="2016" name="Nat. Commun.">
        <title>Thousands of microbial genomes shed light on interconnected biogeochemical processes in an aquifer system.</title>
        <authorList>
            <person name="Anantharaman K."/>
            <person name="Brown C.T."/>
            <person name="Hug L.A."/>
            <person name="Sharon I."/>
            <person name="Castelle C.J."/>
            <person name="Probst A.J."/>
            <person name="Thomas B.C."/>
            <person name="Singh A."/>
            <person name="Wilkins M.J."/>
            <person name="Karaoz U."/>
            <person name="Brodie E.L."/>
            <person name="Williams K.H."/>
            <person name="Hubbard S.S."/>
            <person name="Banfield J.F."/>
        </authorList>
    </citation>
    <scope>NUCLEOTIDE SEQUENCE [LARGE SCALE GENOMIC DNA]</scope>
</reference>
<dbReference type="InterPro" id="IPR011773">
    <property type="entry name" value="DNA-dir_RpoA"/>
</dbReference>
<dbReference type="Pfam" id="PF01000">
    <property type="entry name" value="RNA_pol_A_bac"/>
    <property type="match status" value="1"/>
</dbReference>
<accession>A0A1F5DHA9</accession>
<keyword evidence="6 11" id="KW-0548">Nucleotidyltransferase</keyword>
<sequence length="306" mass="34597">MIQPSFSVKKVEEKSNYSKYVLEPLEQGFGHTLGNALRRYLLTNMIGAAITKVKIEGVRHQFTTLEGMKEDVVEFILNLKKVRIIYSGDKEVKLTVNSKGQKEIKAQDIKTPAEIKIINKNLTIANLADKKSAMNAVLWVNSGYGYSPAEERKSSSLGVIPIDAVFSPVLQVNYKVEATRVGRITDYDRLILEIWTDGTIKGREALKQAAKALTLYFKQIYKPVIVEEVKEEKETENNEALKLTVEELNLPTRIANALRRGGYPNVESLTKIKKEELNKVKNLGVKSIDVIEERLKEKELDFINEA</sequence>
<evidence type="ECO:0000256" key="11">
    <source>
        <dbReference type="HAMAP-Rule" id="MF_00059"/>
    </source>
</evidence>
<comment type="similarity">
    <text evidence="1 11">Belongs to the RNA polymerase alpha chain family.</text>
</comment>
<dbReference type="Proteomes" id="UP000178758">
    <property type="component" value="Unassembled WGS sequence"/>
</dbReference>
<dbReference type="Gene3D" id="2.170.120.12">
    <property type="entry name" value="DNA-directed RNA polymerase, insert domain"/>
    <property type="match status" value="1"/>
</dbReference>
<protein>
    <recommendedName>
        <fullName evidence="3 11">DNA-directed RNA polymerase subunit alpha</fullName>
        <shortName evidence="11">RNAP subunit alpha</shortName>
        <ecNumber evidence="2 11">2.7.7.6</ecNumber>
    </recommendedName>
    <alternativeName>
        <fullName evidence="9 11">RNA polymerase subunit alpha</fullName>
    </alternativeName>
    <alternativeName>
        <fullName evidence="8 11">Transcriptase subunit alpha</fullName>
    </alternativeName>
</protein>
<dbReference type="SUPFAM" id="SSF47789">
    <property type="entry name" value="C-terminal domain of RNA polymerase alpha subunit"/>
    <property type="match status" value="1"/>
</dbReference>
<evidence type="ECO:0000256" key="7">
    <source>
        <dbReference type="ARBA" id="ARBA00023163"/>
    </source>
</evidence>
<comment type="function">
    <text evidence="11">DNA-dependent RNA polymerase catalyzes the transcription of DNA into RNA using the four ribonucleoside triphosphates as substrates.</text>
</comment>
<dbReference type="SUPFAM" id="SSF55257">
    <property type="entry name" value="RBP11-like subunits of RNA polymerase"/>
    <property type="match status" value="1"/>
</dbReference>
<dbReference type="NCBIfam" id="TIGR02027">
    <property type="entry name" value="rpoA"/>
    <property type="match status" value="1"/>
</dbReference>
<dbReference type="InterPro" id="IPR011262">
    <property type="entry name" value="DNA-dir_RNA_pol_insert"/>
</dbReference>